<feature type="domain" description="BD-FAE-like" evidence="5">
    <location>
        <begin position="169"/>
        <end position="282"/>
    </location>
</feature>
<dbReference type="InterPro" id="IPR049492">
    <property type="entry name" value="BD-FAE-like_dom"/>
</dbReference>
<sequence>MPTGYLITVILLGLSTLCALAPPGTGGRGNGPRPRSPFRWGTAAYLAGMTLNEAPMVPLLFGAAVTALAVTEGEVSSAAGMAAAAGMALVAAGLRLVAERAVRHRAAPAQVLETPLGHGRRNAAGPRAFVTAGVGAVLAGLFLPFRRRRRGVRRLKDLQYGEFGRHNTLDLYLPRTGPAAGPVFVHFHGGRFVSGAKNRESLYLLYRLASHGWTCISANYRLAPAAGFPDYAVDAKRVIAWVRTTGAAHGAGGGPVVVAGSSAGAFLAAFAALTPNQPDLQPGFEDADTSVAGAACLYGYYGRVQETNPDSTPAAHLFPGAPPFFLLHGDKDSVVPVQHGHRFARALAAVSRQPVFWCRLPGAQHSFDYFASVRTRFAAPAIEEFADWAVREHQTGKGLPKGR</sequence>
<evidence type="ECO:0000259" key="4">
    <source>
        <dbReference type="Pfam" id="PF00326"/>
    </source>
</evidence>
<evidence type="ECO:0000313" key="7">
    <source>
        <dbReference type="Proteomes" id="UP000326852"/>
    </source>
</evidence>
<keyword evidence="7" id="KW-1185">Reference proteome</keyword>
<dbReference type="Pfam" id="PF00326">
    <property type="entry name" value="Peptidase_S9"/>
    <property type="match status" value="1"/>
</dbReference>
<feature type="signal peptide" evidence="3">
    <location>
        <begin position="1"/>
        <end position="21"/>
    </location>
</feature>
<dbReference type="SUPFAM" id="SSF53474">
    <property type="entry name" value="alpha/beta-Hydrolases"/>
    <property type="match status" value="1"/>
</dbReference>
<name>A0A5N6MTU3_9MICC</name>
<dbReference type="InterPro" id="IPR050300">
    <property type="entry name" value="GDXG_lipolytic_enzyme"/>
</dbReference>
<protein>
    <submittedName>
        <fullName evidence="6">Alpha/beta hydrolase fold domain-containing protein</fullName>
    </submittedName>
</protein>
<organism evidence="6 7">
    <name type="scientific">Arthrobacter yangruifuii</name>
    <dbReference type="NCBI Taxonomy" id="2606616"/>
    <lineage>
        <taxon>Bacteria</taxon>
        <taxon>Bacillati</taxon>
        <taxon>Actinomycetota</taxon>
        <taxon>Actinomycetes</taxon>
        <taxon>Micrococcales</taxon>
        <taxon>Micrococcaceae</taxon>
        <taxon>Arthrobacter</taxon>
    </lineage>
</organism>
<dbReference type="GO" id="GO:0008236">
    <property type="term" value="F:serine-type peptidase activity"/>
    <property type="evidence" value="ECO:0007669"/>
    <property type="project" value="InterPro"/>
</dbReference>
<keyword evidence="2" id="KW-1133">Transmembrane helix</keyword>
<evidence type="ECO:0000256" key="3">
    <source>
        <dbReference type="SAM" id="SignalP"/>
    </source>
</evidence>
<keyword evidence="3" id="KW-0732">Signal</keyword>
<feature type="chain" id="PRO_5038820055" evidence="3">
    <location>
        <begin position="22"/>
        <end position="403"/>
    </location>
</feature>
<dbReference type="Proteomes" id="UP000326852">
    <property type="component" value="Unassembled WGS sequence"/>
</dbReference>
<feature type="transmembrane region" description="Helical" evidence="2">
    <location>
        <begin position="78"/>
        <end position="98"/>
    </location>
</feature>
<dbReference type="PANTHER" id="PTHR48081">
    <property type="entry name" value="AB HYDROLASE SUPERFAMILY PROTEIN C4A8.06C"/>
    <property type="match status" value="1"/>
</dbReference>
<proteinExistence type="predicted"/>
<keyword evidence="2" id="KW-0812">Transmembrane</keyword>
<dbReference type="AlphaFoldDB" id="A0A5N6MTU3"/>
<evidence type="ECO:0000313" key="6">
    <source>
        <dbReference type="EMBL" id="KAD4007226.1"/>
    </source>
</evidence>
<dbReference type="InterPro" id="IPR029058">
    <property type="entry name" value="AB_hydrolase_fold"/>
</dbReference>
<dbReference type="InterPro" id="IPR001375">
    <property type="entry name" value="Peptidase_S9_cat"/>
</dbReference>
<dbReference type="EMBL" id="VTFX01000002">
    <property type="protein sequence ID" value="KAD4007226.1"/>
    <property type="molecule type" value="Genomic_DNA"/>
</dbReference>
<keyword evidence="2" id="KW-0472">Membrane</keyword>
<dbReference type="Gene3D" id="3.40.50.1820">
    <property type="entry name" value="alpha/beta hydrolase"/>
    <property type="match status" value="1"/>
</dbReference>
<evidence type="ECO:0000259" key="5">
    <source>
        <dbReference type="Pfam" id="PF20434"/>
    </source>
</evidence>
<feature type="transmembrane region" description="Helical" evidence="2">
    <location>
        <begin position="43"/>
        <end position="71"/>
    </location>
</feature>
<dbReference type="Pfam" id="PF20434">
    <property type="entry name" value="BD-FAE"/>
    <property type="match status" value="1"/>
</dbReference>
<evidence type="ECO:0000256" key="2">
    <source>
        <dbReference type="SAM" id="Phobius"/>
    </source>
</evidence>
<feature type="domain" description="Peptidase S9 prolyl oligopeptidase catalytic" evidence="4">
    <location>
        <begin position="312"/>
        <end position="369"/>
    </location>
</feature>
<dbReference type="PANTHER" id="PTHR48081:SF33">
    <property type="entry name" value="KYNURENINE FORMAMIDASE"/>
    <property type="match status" value="1"/>
</dbReference>
<evidence type="ECO:0000256" key="1">
    <source>
        <dbReference type="ARBA" id="ARBA00022801"/>
    </source>
</evidence>
<comment type="caution">
    <text evidence="6">The sequence shown here is derived from an EMBL/GenBank/DDBJ whole genome shotgun (WGS) entry which is preliminary data.</text>
</comment>
<dbReference type="GO" id="GO:0006508">
    <property type="term" value="P:proteolysis"/>
    <property type="evidence" value="ECO:0007669"/>
    <property type="project" value="InterPro"/>
</dbReference>
<accession>A0A5N6MTU3</accession>
<gene>
    <name evidence="6" type="ORF">GD627_06635</name>
</gene>
<dbReference type="RefSeq" id="WP_152271872.1">
    <property type="nucleotide sequence ID" value="NZ_VTFX01000002.1"/>
</dbReference>
<reference evidence="6 7" key="1">
    <citation type="submission" date="2019-08" db="EMBL/GenBank/DDBJ databases">
        <title>Arthrobacter sp. nov., isolated from plateau pika and Tibetan wild ass.</title>
        <authorList>
            <person name="Ge Y."/>
        </authorList>
    </citation>
    <scope>NUCLEOTIDE SEQUENCE [LARGE SCALE GENOMIC DNA]</scope>
    <source>
        <strain evidence="6 7">785</strain>
    </source>
</reference>
<feature type="transmembrane region" description="Helical" evidence="2">
    <location>
        <begin position="128"/>
        <end position="145"/>
    </location>
</feature>
<keyword evidence="1 6" id="KW-0378">Hydrolase</keyword>